<dbReference type="AlphaFoldDB" id="A0A0G4GB09"/>
<proteinExistence type="predicted"/>
<feature type="region of interest" description="Disordered" evidence="1">
    <location>
        <begin position="1"/>
        <end position="27"/>
    </location>
</feature>
<dbReference type="VEuPathDB" id="CryptoDB:Cvel_21014"/>
<feature type="compositionally biased region" description="Basic and acidic residues" evidence="1">
    <location>
        <begin position="1"/>
        <end position="12"/>
    </location>
</feature>
<organism evidence="2">
    <name type="scientific">Chromera velia CCMP2878</name>
    <dbReference type="NCBI Taxonomy" id="1169474"/>
    <lineage>
        <taxon>Eukaryota</taxon>
        <taxon>Sar</taxon>
        <taxon>Alveolata</taxon>
        <taxon>Colpodellida</taxon>
        <taxon>Chromeraceae</taxon>
        <taxon>Chromera</taxon>
    </lineage>
</organism>
<feature type="compositionally biased region" description="Acidic residues" evidence="1">
    <location>
        <begin position="13"/>
        <end position="25"/>
    </location>
</feature>
<protein>
    <submittedName>
        <fullName evidence="2">Uncharacterized protein</fullName>
    </submittedName>
</protein>
<sequence length="270" mass="32075">MKRELERRRDEQAVEEEEEEMEEEERGGRKKNRWWQHFNEEKHAHFVHKLPSICQKRRMATEKNAYAIVLLRNKLFTKLSRNGLVSRSTPLDLIFKCDEEGWKPMAAKRGDCPIYGWFGQKERRSNWSREKLYVVGFRLETDVVAVFEDTDALFFSPNQQEIGSRPSDRQFTLEGVVAMARTFREHAQKHPQNERVQWAFQQLGSWLKEPPAKEDLSLWSLAPLRGVREVFPDFDIKKWPREAEDSGEVFFSQISAEERAQMKKEFIPRD</sequence>
<dbReference type="EMBL" id="CDMZ01001033">
    <property type="protein sequence ID" value="CEM26012.1"/>
    <property type="molecule type" value="Genomic_DNA"/>
</dbReference>
<evidence type="ECO:0000256" key="1">
    <source>
        <dbReference type="SAM" id="MobiDB-lite"/>
    </source>
</evidence>
<evidence type="ECO:0000313" key="2">
    <source>
        <dbReference type="EMBL" id="CEM26012.1"/>
    </source>
</evidence>
<gene>
    <name evidence="2" type="ORF">Cvel_21014</name>
</gene>
<name>A0A0G4GB09_9ALVE</name>
<reference evidence="2" key="1">
    <citation type="submission" date="2014-11" db="EMBL/GenBank/DDBJ databases">
        <authorList>
            <person name="Otto D Thomas"/>
            <person name="Naeem Raeece"/>
        </authorList>
    </citation>
    <scope>NUCLEOTIDE SEQUENCE</scope>
</reference>
<accession>A0A0G4GB09</accession>